<dbReference type="EMBL" id="JBGMDY010000010">
    <property type="protein sequence ID" value="KAL2320409.1"/>
    <property type="molecule type" value="Genomic_DNA"/>
</dbReference>
<dbReference type="SUPFAM" id="SSF51621">
    <property type="entry name" value="Phosphoenolpyruvate/pyruvate domain"/>
    <property type="match status" value="1"/>
</dbReference>
<dbReference type="Pfam" id="PF03328">
    <property type="entry name" value="HpcH_HpaI"/>
    <property type="match status" value="1"/>
</dbReference>
<evidence type="ECO:0000256" key="1">
    <source>
        <dbReference type="ARBA" id="ARBA00005568"/>
    </source>
</evidence>
<dbReference type="InterPro" id="IPR015813">
    <property type="entry name" value="Pyrv/PenolPyrv_kinase-like_dom"/>
</dbReference>
<dbReference type="GO" id="GO:0046872">
    <property type="term" value="F:metal ion binding"/>
    <property type="evidence" value="ECO:0007669"/>
    <property type="project" value="UniProtKB-KW"/>
</dbReference>
<evidence type="ECO:0000256" key="2">
    <source>
        <dbReference type="ARBA" id="ARBA00022723"/>
    </source>
</evidence>
<accession>A0ABD1LA52</accession>
<evidence type="ECO:0000313" key="6">
    <source>
        <dbReference type="Proteomes" id="UP001603857"/>
    </source>
</evidence>
<dbReference type="InterPro" id="IPR050251">
    <property type="entry name" value="HpcH-HpaI_aldolase"/>
</dbReference>
<dbReference type="InterPro" id="IPR040442">
    <property type="entry name" value="Pyrv_kinase-like_dom_sf"/>
</dbReference>
<reference evidence="5 6" key="1">
    <citation type="submission" date="2024-08" db="EMBL/GenBank/DDBJ databases">
        <title>Insights into the chromosomal genome structure of Flemingia macrophylla.</title>
        <authorList>
            <person name="Ding Y."/>
            <person name="Zhao Y."/>
            <person name="Bi W."/>
            <person name="Wu M."/>
            <person name="Zhao G."/>
            <person name="Gong Y."/>
            <person name="Li W."/>
            <person name="Zhang P."/>
        </authorList>
    </citation>
    <scope>NUCLEOTIDE SEQUENCE [LARGE SCALE GENOMIC DNA]</scope>
    <source>
        <strain evidence="5">DYQJB</strain>
        <tissue evidence="5">Leaf</tissue>
    </source>
</reference>
<protein>
    <recommendedName>
        <fullName evidence="4">HpcH/HpaI aldolase/citrate lyase domain-containing protein</fullName>
    </recommendedName>
</protein>
<dbReference type="PANTHER" id="PTHR30502:SF0">
    <property type="entry name" value="PHOSPHOENOLPYRUVATE CARBOXYLASE FAMILY PROTEIN"/>
    <property type="match status" value="1"/>
</dbReference>
<dbReference type="GO" id="GO:0016829">
    <property type="term" value="F:lyase activity"/>
    <property type="evidence" value="ECO:0007669"/>
    <property type="project" value="UniProtKB-KW"/>
</dbReference>
<keyword evidence="2" id="KW-0479">Metal-binding</keyword>
<dbReference type="PANTHER" id="PTHR30502">
    <property type="entry name" value="2-KETO-3-DEOXY-L-RHAMNONATE ALDOLASE"/>
    <property type="match status" value="1"/>
</dbReference>
<feature type="domain" description="HpcH/HpaI aldolase/citrate lyase" evidence="4">
    <location>
        <begin position="118"/>
        <end position="176"/>
    </location>
</feature>
<evidence type="ECO:0000259" key="4">
    <source>
        <dbReference type="Pfam" id="PF03328"/>
    </source>
</evidence>
<evidence type="ECO:0000313" key="5">
    <source>
        <dbReference type="EMBL" id="KAL2320409.1"/>
    </source>
</evidence>
<name>A0ABD1LA52_9FABA</name>
<comment type="caution">
    <text evidence="5">The sequence shown here is derived from an EMBL/GenBank/DDBJ whole genome shotgun (WGS) entry which is preliminary data.</text>
</comment>
<sequence>MRFPKICHSFFAPPHPPRKTSSSSPSFSSPNPNPILSFLPYLLPLIFRAPFPPLPPPSPKKPFIFSSLLHSSLNPILSTISHLNLKSRLCNDETLYLPPTCLYSVVHPIVRAFRYGLEDGCLLFMCLVESHDVRNASEIAAMDDVDCVQMGPLDLNASLWDPRNKRVREVLREAKRKGRKWVVGTGGFFVFFYGWNEEGKRIVGTRKEKCHKDGTLQDVRLLLVGLHVEKGNSFSLEGYCRVHVVHVSYCSWELSMNDGQQKKNDMWQEGPLCLCFNLQIERFESSGKFESKLRR</sequence>
<comment type="similarity">
    <text evidence="1">Belongs to the HpcH/HpaI aldolase family.</text>
</comment>
<dbReference type="InterPro" id="IPR005000">
    <property type="entry name" value="Aldolase/citrate-lyase_domain"/>
</dbReference>
<dbReference type="Proteomes" id="UP001603857">
    <property type="component" value="Unassembled WGS sequence"/>
</dbReference>
<organism evidence="5 6">
    <name type="scientific">Flemingia macrophylla</name>
    <dbReference type="NCBI Taxonomy" id="520843"/>
    <lineage>
        <taxon>Eukaryota</taxon>
        <taxon>Viridiplantae</taxon>
        <taxon>Streptophyta</taxon>
        <taxon>Embryophyta</taxon>
        <taxon>Tracheophyta</taxon>
        <taxon>Spermatophyta</taxon>
        <taxon>Magnoliopsida</taxon>
        <taxon>eudicotyledons</taxon>
        <taxon>Gunneridae</taxon>
        <taxon>Pentapetalae</taxon>
        <taxon>rosids</taxon>
        <taxon>fabids</taxon>
        <taxon>Fabales</taxon>
        <taxon>Fabaceae</taxon>
        <taxon>Papilionoideae</taxon>
        <taxon>50 kb inversion clade</taxon>
        <taxon>NPAAA clade</taxon>
        <taxon>indigoferoid/millettioid clade</taxon>
        <taxon>Phaseoleae</taxon>
        <taxon>Flemingia</taxon>
    </lineage>
</organism>
<gene>
    <name evidence="5" type="ORF">Fmac_029378</name>
</gene>
<keyword evidence="6" id="KW-1185">Reference proteome</keyword>
<keyword evidence="3" id="KW-0456">Lyase</keyword>
<evidence type="ECO:0000256" key="3">
    <source>
        <dbReference type="ARBA" id="ARBA00023239"/>
    </source>
</evidence>
<proteinExistence type="inferred from homology"/>
<dbReference type="AlphaFoldDB" id="A0ABD1LA52"/>
<dbReference type="Gene3D" id="3.20.20.60">
    <property type="entry name" value="Phosphoenolpyruvate-binding domains"/>
    <property type="match status" value="1"/>
</dbReference>